<dbReference type="InterPro" id="IPR004792">
    <property type="entry name" value="BaiN-like"/>
</dbReference>
<dbReference type="EMBL" id="DVJK01000097">
    <property type="protein sequence ID" value="HIS66608.1"/>
    <property type="molecule type" value="Genomic_DNA"/>
</dbReference>
<reference evidence="6" key="1">
    <citation type="submission" date="2020-10" db="EMBL/GenBank/DDBJ databases">
        <authorList>
            <person name="Gilroy R."/>
        </authorList>
    </citation>
    <scope>NUCLEOTIDE SEQUENCE</scope>
    <source>
        <strain evidence="6">ChiHjej10B9-9673</strain>
    </source>
</reference>
<dbReference type="InterPro" id="IPR023166">
    <property type="entry name" value="BaiN-like_dom_sf"/>
</dbReference>
<evidence type="ECO:0000256" key="3">
    <source>
        <dbReference type="ARBA" id="ARBA00022827"/>
    </source>
</evidence>
<protein>
    <submittedName>
        <fullName evidence="6">NAD(P)/FAD-dependent oxidoreductase</fullName>
    </submittedName>
</protein>
<name>A0A9D1JVA3_9FIRM</name>
<evidence type="ECO:0000259" key="4">
    <source>
        <dbReference type="Pfam" id="PF03486"/>
    </source>
</evidence>
<comment type="caution">
    <text evidence="6">The sequence shown here is derived from an EMBL/GenBank/DDBJ whole genome shotgun (WGS) entry which is preliminary data.</text>
</comment>
<dbReference type="PRINTS" id="PR00411">
    <property type="entry name" value="PNDRDTASEI"/>
</dbReference>
<dbReference type="Gene3D" id="2.40.30.10">
    <property type="entry name" value="Translation factors"/>
    <property type="match status" value="1"/>
</dbReference>
<comment type="cofactor">
    <cofactor evidence="1">
        <name>FAD</name>
        <dbReference type="ChEBI" id="CHEBI:57692"/>
    </cofactor>
</comment>
<keyword evidence="3" id="KW-0274">FAD</keyword>
<dbReference type="NCBIfam" id="TIGR00275">
    <property type="entry name" value="aminoacetone oxidase family FAD-binding enzyme"/>
    <property type="match status" value="1"/>
</dbReference>
<dbReference type="PANTHER" id="PTHR42887:SF2">
    <property type="entry name" value="OS12G0638800 PROTEIN"/>
    <property type="match status" value="1"/>
</dbReference>
<dbReference type="InterPro" id="IPR055178">
    <property type="entry name" value="RsdA/BaiN/AoA(So)-like_dom"/>
</dbReference>
<dbReference type="PANTHER" id="PTHR42887">
    <property type="entry name" value="OS12G0638800 PROTEIN"/>
    <property type="match status" value="1"/>
</dbReference>
<dbReference type="SUPFAM" id="SSF160996">
    <property type="entry name" value="HI0933 insert domain-like"/>
    <property type="match status" value="1"/>
</dbReference>
<dbReference type="InterPro" id="IPR036188">
    <property type="entry name" value="FAD/NAD-bd_sf"/>
</dbReference>
<sequence>MTDAVIIGGGAAGCMCAVWAARRGLDVVLLEPNRELGRKLRITGKGRCNVTNDCSPREFIEAVPGGGRFLRGAIHRFSCQDAMAFFEELGVPLKTERGRRVFPVSDRADDIADALARECRRLGVKVLRSRALGIEAGPEGVRAVKTESGSIACGGVVICTGGLSYPGTGSTGDGYKLAAALGHTITPTRPSLVPLESPDDYCREMQGFSLRNVTLSAFEDGKLIYKELGEMLFTHFGVSGPLVLSASAHMRRFGKAEYRLSIDLKPGLDEKKLDARILRDFEQQKNREFRNCLGGLAGRAMIPVLVRLSGIPPEERANSVTKRQRAELLRLFKDFPVRISGPRPVAEAIVTAGGVDTREVDPRTMESKLVPGLYFAGEVLDLDAYTGGYNLQTAWSTARAAANSLRRAD</sequence>
<dbReference type="Gene3D" id="3.50.50.60">
    <property type="entry name" value="FAD/NAD(P)-binding domain"/>
    <property type="match status" value="1"/>
</dbReference>
<evidence type="ECO:0000313" key="6">
    <source>
        <dbReference type="EMBL" id="HIS66608.1"/>
    </source>
</evidence>
<organism evidence="6 7">
    <name type="scientific">Candidatus Scatomorpha merdipullorum</name>
    <dbReference type="NCBI Taxonomy" id="2840927"/>
    <lineage>
        <taxon>Bacteria</taxon>
        <taxon>Bacillati</taxon>
        <taxon>Bacillota</taxon>
        <taxon>Clostridia</taxon>
        <taxon>Eubacteriales</taxon>
        <taxon>Candidatus Scatomorpha</taxon>
    </lineage>
</organism>
<dbReference type="Pfam" id="PF22780">
    <property type="entry name" value="HI0933_like_1st"/>
    <property type="match status" value="1"/>
</dbReference>
<feature type="domain" description="RsdA/BaiN/AoA(So)-like Rossmann fold-like" evidence="4">
    <location>
        <begin position="3"/>
        <end position="403"/>
    </location>
</feature>
<proteinExistence type="predicted"/>
<reference evidence="6" key="2">
    <citation type="journal article" date="2021" name="PeerJ">
        <title>Extensive microbial diversity within the chicken gut microbiome revealed by metagenomics and culture.</title>
        <authorList>
            <person name="Gilroy R."/>
            <person name="Ravi A."/>
            <person name="Getino M."/>
            <person name="Pursley I."/>
            <person name="Horton D.L."/>
            <person name="Alikhan N.F."/>
            <person name="Baker D."/>
            <person name="Gharbi K."/>
            <person name="Hall N."/>
            <person name="Watson M."/>
            <person name="Adriaenssens E.M."/>
            <person name="Foster-Nyarko E."/>
            <person name="Jarju S."/>
            <person name="Secka A."/>
            <person name="Antonio M."/>
            <person name="Oren A."/>
            <person name="Chaudhuri R.R."/>
            <person name="La Ragione R."/>
            <person name="Hildebrand F."/>
            <person name="Pallen M.J."/>
        </authorList>
    </citation>
    <scope>NUCLEOTIDE SEQUENCE</scope>
    <source>
        <strain evidence="6">ChiHjej10B9-9673</strain>
    </source>
</reference>
<dbReference type="AlphaFoldDB" id="A0A9D1JVA3"/>
<dbReference type="Gene3D" id="1.10.8.260">
    <property type="entry name" value="HI0933 insert domain-like"/>
    <property type="match status" value="1"/>
</dbReference>
<evidence type="ECO:0000259" key="5">
    <source>
        <dbReference type="Pfam" id="PF22780"/>
    </source>
</evidence>
<keyword evidence="2" id="KW-0285">Flavoprotein</keyword>
<dbReference type="Pfam" id="PF03486">
    <property type="entry name" value="HI0933_like"/>
    <property type="match status" value="1"/>
</dbReference>
<gene>
    <name evidence="6" type="ORF">IAC18_03480</name>
</gene>
<feature type="domain" description="RsdA/BaiN/AoA(So)-like insert" evidence="5">
    <location>
        <begin position="189"/>
        <end position="350"/>
    </location>
</feature>
<evidence type="ECO:0000256" key="1">
    <source>
        <dbReference type="ARBA" id="ARBA00001974"/>
    </source>
</evidence>
<dbReference type="Proteomes" id="UP000824001">
    <property type="component" value="Unassembled WGS sequence"/>
</dbReference>
<evidence type="ECO:0000313" key="7">
    <source>
        <dbReference type="Proteomes" id="UP000824001"/>
    </source>
</evidence>
<dbReference type="SUPFAM" id="SSF51905">
    <property type="entry name" value="FAD/NAD(P)-binding domain"/>
    <property type="match status" value="1"/>
</dbReference>
<evidence type="ECO:0000256" key="2">
    <source>
        <dbReference type="ARBA" id="ARBA00022630"/>
    </source>
</evidence>
<dbReference type="InterPro" id="IPR057661">
    <property type="entry name" value="RsdA/BaiN/AoA(So)_Rossmann"/>
</dbReference>
<accession>A0A9D1JVA3</accession>